<dbReference type="Pfam" id="PF04862">
    <property type="entry name" value="DUF642"/>
    <property type="match status" value="1"/>
</dbReference>
<dbReference type="EMBL" id="SRPF01000004">
    <property type="protein sequence ID" value="TGN38895.1"/>
    <property type="molecule type" value="Genomic_DNA"/>
</dbReference>
<comment type="caution">
    <text evidence="4">The sequence shown here is derived from an EMBL/GenBank/DDBJ whole genome shotgun (WGS) entry which is preliminary data.</text>
</comment>
<feature type="signal peptide" evidence="1">
    <location>
        <begin position="1"/>
        <end position="20"/>
    </location>
</feature>
<evidence type="ECO:0000313" key="5">
    <source>
        <dbReference type="Proteomes" id="UP000298325"/>
    </source>
</evidence>
<organism evidence="4 5">
    <name type="scientific">Marinobacter confluentis</name>
    <dbReference type="NCBI Taxonomy" id="1697557"/>
    <lineage>
        <taxon>Bacteria</taxon>
        <taxon>Pseudomonadati</taxon>
        <taxon>Pseudomonadota</taxon>
        <taxon>Gammaproteobacteria</taxon>
        <taxon>Pseudomonadales</taxon>
        <taxon>Marinobacteraceae</taxon>
        <taxon>Marinobacter</taxon>
    </lineage>
</organism>
<dbReference type="Pfam" id="PF07589">
    <property type="entry name" value="PEP-CTERM"/>
    <property type="match status" value="1"/>
</dbReference>
<dbReference type="Proteomes" id="UP000298325">
    <property type="component" value="Unassembled WGS sequence"/>
</dbReference>
<name>A0A4Z1C6M1_9GAMM</name>
<evidence type="ECO:0000313" key="4">
    <source>
        <dbReference type="EMBL" id="TGN38895.1"/>
    </source>
</evidence>
<gene>
    <name evidence="4" type="ORF">E5Q11_14280</name>
</gene>
<dbReference type="RefSeq" id="WP_135804120.1">
    <property type="nucleotide sequence ID" value="NZ_SRPF01000004.1"/>
</dbReference>
<dbReference type="OrthoDB" id="5761316at2"/>
<accession>A0A4Z1C6M1</accession>
<dbReference type="NCBIfam" id="TIGR02595">
    <property type="entry name" value="PEP_CTERM"/>
    <property type="match status" value="1"/>
</dbReference>
<sequence>MSVISRFTAISLLGASLAIAAPASANLIQNGSFENPDIPTGTWDAFDSTGVTGWAGDRIEIWDNYNGVNAYHESQFAELNADPSDPDGFFSIFQSFSTVDGQWYDLSFAYRARQSDTEEFKVGAAGIEWSLTDHTTGAWSLFNGSFEATSATTTLMFTSVIPASGTIGNFIDDVRVTASVPEPGTLALLALGLAGLGLRRRK</sequence>
<dbReference type="Gene3D" id="2.60.120.260">
    <property type="entry name" value="Galactose-binding domain-like"/>
    <property type="match status" value="1"/>
</dbReference>
<dbReference type="AlphaFoldDB" id="A0A4Z1C6M1"/>
<evidence type="ECO:0000256" key="1">
    <source>
        <dbReference type="SAM" id="SignalP"/>
    </source>
</evidence>
<feature type="domain" description="DUF642" evidence="2">
    <location>
        <begin position="27"/>
        <end position="176"/>
    </location>
</feature>
<dbReference type="InterPro" id="IPR013424">
    <property type="entry name" value="Ice-binding_C"/>
</dbReference>
<feature type="chain" id="PRO_5021306895" evidence="1">
    <location>
        <begin position="21"/>
        <end position="202"/>
    </location>
</feature>
<proteinExistence type="predicted"/>
<keyword evidence="5" id="KW-1185">Reference proteome</keyword>
<feature type="domain" description="Ice-binding protein C-terminal" evidence="3">
    <location>
        <begin position="179"/>
        <end position="201"/>
    </location>
</feature>
<dbReference type="SUPFAM" id="SSF49785">
    <property type="entry name" value="Galactose-binding domain-like"/>
    <property type="match status" value="1"/>
</dbReference>
<dbReference type="InterPro" id="IPR008979">
    <property type="entry name" value="Galactose-bd-like_sf"/>
</dbReference>
<reference evidence="4 5" key="1">
    <citation type="submission" date="2019-04" db="EMBL/GenBank/DDBJ databases">
        <authorList>
            <person name="Park S."/>
            <person name="Yoon J.-H."/>
        </authorList>
    </citation>
    <scope>NUCLEOTIDE SEQUENCE [LARGE SCALE GENOMIC DNA]</scope>
    <source>
        <strain evidence="4 5">HJM-18</strain>
    </source>
</reference>
<dbReference type="InterPro" id="IPR006946">
    <property type="entry name" value="DGR2-like_dom"/>
</dbReference>
<protein>
    <submittedName>
        <fullName evidence="4">PEP-CTERM sorting domain-containing protein</fullName>
    </submittedName>
</protein>
<evidence type="ECO:0000259" key="3">
    <source>
        <dbReference type="Pfam" id="PF07589"/>
    </source>
</evidence>
<evidence type="ECO:0000259" key="2">
    <source>
        <dbReference type="Pfam" id="PF04862"/>
    </source>
</evidence>
<keyword evidence="1" id="KW-0732">Signal</keyword>